<name>A0A1K1T4V1_9PSEU</name>
<feature type="domain" description="DUF6801" evidence="3">
    <location>
        <begin position="64"/>
        <end position="206"/>
    </location>
</feature>
<dbReference type="RefSeq" id="WP_072481118.1">
    <property type="nucleotide sequence ID" value="NZ_FPJG01000006.1"/>
</dbReference>
<dbReference type="EMBL" id="FPJG01000006">
    <property type="protein sequence ID" value="SFW91564.1"/>
    <property type="molecule type" value="Genomic_DNA"/>
</dbReference>
<dbReference type="Proteomes" id="UP000182740">
    <property type="component" value="Unassembled WGS sequence"/>
</dbReference>
<dbReference type="STRING" id="546364.SAMN04489730_8030"/>
<keyword evidence="5" id="KW-1185">Reference proteome</keyword>
<dbReference type="Pfam" id="PF20611">
    <property type="entry name" value="DUF6801"/>
    <property type="match status" value="1"/>
</dbReference>
<feature type="region of interest" description="Disordered" evidence="1">
    <location>
        <begin position="213"/>
        <end position="248"/>
    </location>
</feature>
<evidence type="ECO:0000256" key="2">
    <source>
        <dbReference type="SAM" id="SignalP"/>
    </source>
</evidence>
<feature type="signal peptide" evidence="2">
    <location>
        <begin position="1"/>
        <end position="29"/>
    </location>
</feature>
<protein>
    <recommendedName>
        <fullName evidence="3">DUF6801 domain-containing protein</fullName>
    </recommendedName>
</protein>
<evidence type="ECO:0000259" key="3">
    <source>
        <dbReference type="Pfam" id="PF20611"/>
    </source>
</evidence>
<feature type="chain" id="PRO_5038697554" description="DUF6801 domain-containing protein" evidence="2">
    <location>
        <begin position="30"/>
        <end position="476"/>
    </location>
</feature>
<sequence length="476" mass="48521">MAPRLTRRTAVRGALALVCAVSVTTGAFTGTGSAAPGTAATEAAPDGRAVTKTITASCPFADPVGPVKLDVKTEATLPASMTTGKPAAIDGLSVSFALPRAAAQQLLGTGAALEGGLTFQLLLEQGKSKDALVVPLTIAATPMPPEGDVPLVAKGKLAAFSPSAAGVLRIRLSAPELALGPTGAPAGHPAEQVACTTDGGQDLSFGTIAVLAATTPPSGKPAPDKKATPSPRPGTPRRHSLLAEEPPADDTVTTVLPLQPNQVNATSTVVRTGTVVRSSAAALINGVWRQVTDPNGTPLSSDITGEIALAPVRVSFLAYGFLPVSATVEFLPPDYRNGRLIHSAGTLFNGVLRDHLDVVARLSDVEINGAPLRVGPGCVTKEPASIDMMGPYDPFSSGEIGTDPANPDPKYRGFRLPEFTGCGVDEKLSSVFSGLTSGDGNQAHASLAIIALCTEADHRNCPPVMPIPAAVFRAGR</sequence>
<dbReference type="InterPro" id="IPR046542">
    <property type="entry name" value="DUF6801"/>
</dbReference>
<evidence type="ECO:0000313" key="4">
    <source>
        <dbReference type="EMBL" id="SFW91564.1"/>
    </source>
</evidence>
<gene>
    <name evidence="4" type="ORF">SAMN04489730_8030</name>
</gene>
<dbReference type="AlphaFoldDB" id="A0A1K1T4V1"/>
<dbReference type="OrthoDB" id="3821392at2"/>
<reference evidence="5" key="1">
    <citation type="submission" date="2016-11" db="EMBL/GenBank/DDBJ databases">
        <authorList>
            <person name="Varghese N."/>
            <person name="Submissions S."/>
        </authorList>
    </citation>
    <scope>NUCLEOTIDE SEQUENCE [LARGE SCALE GENOMIC DNA]</scope>
    <source>
        <strain evidence="5">DSM 44671</strain>
    </source>
</reference>
<accession>A0A1K1T4V1</accession>
<evidence type="ECO:0000256" key="1">
    <source>
        <dbReference type="SAM" id="MobiDB-lite"/>
    </source>
</evidence>
<keyword evidence="2" id="KW-0732">Signal</keyword>
<organism evidence="4 5">
    <name type="scientific">Amycolatopsis australiensis</name>
    <dbReference type="NCBI Taxonomy" id="546364"/>
    <lineage>
        <taxon>Bacteria</taxon>
        <taxon>Bacillati</taxon>
        <taxon>Actinomycetota</taxon>
        <taxon>Actinomycetes</taxon>
        <taxon>Pseudonocardiales</taxon>
        <taxon>Pseudonocardiaceae</taxon>
        <taxon>Amycolatopsis</taxon>
    </lineage>
</organism>
<evidence type="ECO:0000313" key="5">
    <source>
        <dbReference type="Proteomes" id="UP000182740"/>
    </source>
</evidence>
<proteinExistence type="predicted"/>